<dbReference type="EMBL" id="KZ664365">
    <property type="protein sequence ID" value="PPS05971.1"/>
    <property type="molecule type" value="Genomic_DNA"/>
</dbReference>
<evidence type="ECO:0000313" key="1">
    <source>
        <dbReference type="EMBL" id="PPS05971.1"/>
    </source>
</evidence>
<accession>A0A2P5XRL4</accession>
<gene>
    <name evidence="1" type="ORF">GOBAR_AA14672</name>
</gene>
<proteinExistence type="predicted"/>
<protein>
    <submittedName>
        <fullName evidence="1">Uncharacterized protein</fullName>
    </submittedName>
</protein>
<organism evidence="1 2">
    <name type="scientific">Gossypium barbadense</name>
    <name type="common">Sea Island cotton</name>
    <name type="synonym">Hibiscus barbadensis</name>
    <dbReference type="NCBI Taxonomy" id="3634"/>
    <lineage>
        <taxon>Eukaryota</taxon>
        <taxon>Viridiplantae</taxon>
        <taxon>Streptophyta</taxon>
        <taxon>Embryophyta</taxon>
        <taxon>Tracheophyta</taxon>
        <taxon>Spermatophyta</taxon>
        <taxon>Magnoliopsida</taxon>
        <taxon>eudicotyledons</taxon>
        <taxon>Gunneridae</taxon>
        <taxon>Pentapetalae</taxon>
        <taxon>rosids</taxon>
        <taxon>malvids</taxon>
        <taxon>Malvales</taxon>
        <taxon>Malvaceae</taxon>
        <taxon>Malvoideae</taxon>
        <taxon>Gossypium</taxon>
    </lineage>
</organism>
<reference evidence="1 2" key="1">
    <citation type="submission" date="2015-01" db="EMBL/GenBank/DDBJ databases">
        <title>Genome of allotetraploid Gossypium barbadense reveals genomic plasticity and fiber elongation in cotton evolution.</title>
        <authorList>
            <person name="Chen X."/>
            <person name="Liu X."/>
            <person name="Zhao B."/>
            <person name="Zheng H."/>
            <person name="Hu Y."/>
            <person name="Lu G."/>
            <person name="Yang C."/>
            <person name="Chen J."/>
            <person name="Shan C."/>
            <person name="Zhang L."/>
            <person name="Zhou Y."/>
            <person name="Wang L."/>
            <person name="Guo W."/>
            <person name="Bai Y."/>
            <person name="Ruan J."/>
            <person name="Shangguan X."/>
            <person name="Mao Y."/>
            <person name="Jiang J."/>
            <person name="Zhu Y."/>
            <person name="Lei J."/>
            <person name="Kang H."/>
            <person name="Chen S."/>
            <person name="He X."/>
            <person name="Wang R."/>
            <person name="Wang Y."/>
            <person name="Chen J."/>
            <person name="Wang L."/>
            <person name="Yu S."/>
            <person name="Wang B."/>
            <person name="Wei J."/>
            <person name="Song S."/>
            <person name="Lu X."/>
            <person name="Gao Z."/>
            <person name="Gu W."/>
            <person name="Deng X."/>
            <person name="Ma D."/>
            <person name="Wang S."/>
            <person name="Liang W."/>
            <person name="Fang L."/>
            <person name="Cai C."/>
            <person name="Zhu X."/>
            <person name="Zhou B."/>
            <person name="Zhang Y."/>
            <person name="Chen Z."/>
            <person name="Xu S."/>
            <person name="Zhu R."/>
            <person name="Wang S."/>
            <person name="Zhang T."/>
            <person name="Zhao G."/>
        </authorList>
    </citation>
    <scope>NUCLEOTIDE SEQUENCE [LARGE SCALE GENOMIC DNA]</scope>
    <source>
        <strain evidence="2">cv. Xinhai21</strain>
        <tissue evidence="1">Leaf</tissue>
    </source>
</reference>
<name>A0A2P5XRL4_GOSBA</name>
<dbReference type="Proteomes" id="UP000239757">
    <property type="component" value="Unassembled WGS sequence"/>
</dbReference>
<evidence type="ECO:0000313" key="2">
    <source>
        <dbReference type="Proteomes" id="UP000239757"/>
    </source>
</evidence>
<sequence length="100" mass="11379">MLTSIPKLLKQKSRVMKLQSVDSNEKRMFSRPLKCIFKTNPVDRRLEKSGASDGKGTGVWKIGARVEEAAAVAVVCFEALDGETGSLERENFWGWGWFWW</sequence>
<dbReference type="AlphaFoldDB" id="A0A2P5XRL4"/>